<evidence type="ECO:0000313" key="1">
    <source>
        <dbReference type="EMBL" id="POW23054.1"/>
    </source>
</evidence>
<reference evidence="2" key="3">
    <citation type="journal article" date="2018" name="Mol. Plant Microbe Interact.">
        <title>Genome sequence resources for the wheat stripe rust pathogen (Puccinia striiformis f. sp. tritici) and the barley stripe rust pathogen (Puccinia striiformis f. sp. hordei).</title>
        <authorList>
            <person name="Xia C."/>
            <person name="Wang M."/>
            <person name="Yin C."/>
            <person name="Cornejo O.E."/>
            <person name="Hulbert S.H."/>
            <person name="Chen X."/>
        </authorList>
    </citation>
    <scope>NUCLEOTIDE SEQUENCE [LARGE SCALE GENOMIC DNA]</scope>
    <source>
        <strain evidence="2">93TX-2</strain>
    </source>
</reference>
<organism evidence="1 2">
    <name type="scientific">Puccinia striiformis</name>
    <dbReference type="NCBI Taxonomy" id="27350"/>
    <lineage>
        <taxon>Eukaryota</taxon>
        <taxon>Fungi</taxon>
        <taxon>Dikarya</taxon>
        <taxon>Basidiomycota</taxon>
        <taxon>Pucciniomycotina</taxon>
        <taxon>Pucciniomycetes</taxon>
        <taxon>Pucciniales</taxon>
        <taxon>Pucciniaceae</taxon>
        <taxon>Puccinia</taxon>
    </lineage>
</organism>
<gene>
    <name evidence="1" type="ORF">PSHT_00549</name>
</gene>
<feature type="non-terminal residue" evidence="1">
    <location>
        <position position="1"/>
    </location>
</feature>
<proteinExistence type="predicted"/>
<accession>A0A2S4WMU6</accession>
<dbReference type="EMBL" id="PKSM01000004">
    <property type="protein sequence ID" value="POW23054.1"/>
    <property type="molecule type" value="Genomic_DNA"/>
</dbReference>
<dbReference type="VEuPathDB" id="FungiDB:PSHT_00549"/>
<reference evidence="1 2" key="1">
    <citation type="submission" date="2017-12" db="EMBL/GenBank/DDBJ databases">
        <title>Gene loss provides genomic basis for host adaptation in cereal stripe rust fungi.</title>
        <authorList>
            <person name="Xia C."/>
        </authorList>
    </citation>
    <scope>NUCLEOTIDE SEQUENCE [LARGE SCALE GENOMIC DNA]</scope>
    <source>
        <strain evidence="1 2">93TX-2</strain>
    </source>
</reference>
<sequence length="57" mass="6417">PDQQEETEDGCHCYKQARNCLPVLFYIHIMEDIEVIGSQEALQSTSTPLGHHNPPVP</sequence>
<dbReference type="Proteomes" id="UP000238274">
    <property type="component" value="Unassembled WGS sequence"/>
</dbReference>
<dbReference type="AlphaFoldDB" id="A0A2S4WMU6"/>
<reference evidence="2" key="2">
    <citation type="journal article" date="2018" name="BMC Genomics">
        <title>Genomic insights into host adaptation between the wheat stripe rust pathogen (Puccinia striiformis f. sp. tritici) and the barley stripe rust pathogen (Puccinia striiformis f. sp. hordei).</title>
        <authorList>
            <person name="Xia C."/>
            <person name="Wang M."/>
            <person name="Yin C."/>
            <person name="Cornejo O.E."/>
            <person name="Hulbert S.H."/>
            <person name="Chen X."/>
        </authorList>
    </citation>
    <scope>NUCLEOTIDE SEQUENCE [LARGE SCALE GENOMIC DNA]</scope>
    <source>
        <strain evidence="2">93TX-2</strain>
    </source>
</reference>
<name>A0A2S4WMU6_9BASI</name>
<protein>
    <submittedName>
        <fullName evidence="1">Uncharacterized protein</fullName>
    </submittedName>
</protein>
<keyword evidence="2" id="KW-1185">Reference proteome</keyword>
<evidence type="ECO:0000313" key="2">
    <source>
        <dbReference type="Proteomes" id="UP000238274"/>
    </source>
</evidence>
<comment type="caution">
    <text evidence="1">The sequence shown here is derived from an EMBL/GenBank/DDBJ whole genome shotgun (WGS) entry which is preliminary data.</text>
</comment>